<dbReference type="OrthoDB" id="2057846at2"/>
<dbReference type="PATRIC" id="fig|702453.3.peg.139"/>
<gene>
    <name evidence="1" type="ORF">NT03LS_0186</name>
</gene>
<evidence type="ECO:0000313" key="1">
    <source>
        <dbReference type="EMBL" id="EFS01600.1"/>
    </source>
</evidence>
<sequence>MIKINYIKKLVFENQEYIFKYPIHILREYEDKNHVYVLLDIAAKQDYTLINVKEGTPEKWKL</sequence>
<dbReference type="AlphaFoldDB" id="E3ZL97"/>
<comment type="caution">
    <text evidence="1">The sequence shown here is derived from an EMBL/GenBank/DDBJ whole genome shotgun (WGS) entry which is preliminary data.</text>
</comment>
<reference evidence="1" key="1">
    <citation type="journal article" date="2010" name="Microbiol. Resour. Announc.">
        <title>Comparative genomics of the bacterial genus Listeria: Genome evolution is characterized by limited gene acquisition and limited gene loss.</title>
        <authorList>
            <person name="den Bakker H.C."/>
            <person name="Cummings C.A."/>
            <person name="Ferreira V."/>
            <person name="Vatta P."/>
            <person name="Orsi R.H."/>
            <person name="Degoricija L."/>
            <person name="Barker M."/>
            <person name="Petrauskene O."/>
            <person name="Furtado M.R."/>
            <person name="Wiedmann M."/>
        </authorList>
    </citation>
    <scope>NUCLEOTIDE SEQUENCE [LARGE SCALE GENOMIC DNA]</scope>
    <source>
        <strain evidence="1">FSL N1-067</strain>
    </source>
</reference>
<organism evidence="1">
    <name type="scientific">Listeria seeligeri FSL N1-067</name>
    <dbReference type="NCBI Taxonomy" id="702453"/>
    <lineage>
        <taxon>Bacteria</taxon>
        <taxon>Bacillati</taxon>
        <taxon>Bacillota</taxon>
        <taxon>Bacilli</taxon>
        <taxon>Bacillales</taxon>
        <taxon>Listeriaceae</taxon>
        <taxon>Listeria</taxon>
    </lineage>
</organism>
<proteinExistence type="predicted"/>
<dbReference type="HOGENOM" id="CLU_2898848_0_0_9"/>
<protein>
    <submittedName>
        <fullName evidence="1">Uncharacterized protein</fullName>
    </submittedName>
</protein>
<name>E3ZL97_LISSE</name>
<dbReference type="RefSeq" id="WP_003745090.1">
    <property type="nucleotide sequence ID" value="NZ_CM001051.1"/>
</dbReference>
<dbReference type="EMBL" id="ADXJ01000082">
    <property type="protein sequence ID" value="EFS01600.1"/>
    <property type="molecule type" value="Genomic_DNA"/>
</dbReference>
<accession>E3ZL97</accession>
<dbReference type="Proteomes" id="UP000004302">
    <property type="component" value="Chromosome"/>
</dbReference>